<proteinExistence type="inferred from homology"/>
<dbReference type="PANTHER" id="PTHR22946">
    <property type="entry name" value="DIENELACTONE HYDROLASE DOMAIN-CONTAINING PROTEIN-RELATED"/>
    <property type="match status" value="1"/>
</dbReference>
<evidence type="ECO:0000256" key="2">
    <source>
        <dbReference type="ARBA" id="ARBA00022801"/>
    </source>
</evidence>
<accession>A0ABT8HI26</accession>
<dbReference type="EMBL" id="JAUHTC010000074">
    <property type="protein sequence ID" value="MDN4520425.1"/>
    <property type="molecule type" value="Genomic_DNA"/>
</dbReference>
<protein>
    <submittedName>
        <fullName evidence="3">Alpha/beta hydrolase</fullName>
    </submittedName>
</protein>
<keyword evidence="2 3" id="KW-0378">Hydrolase</keyword>
<dbReference type="InterPro" id="IPR050261">
    <property type="entry name" value="FrsA_esterase"/>
</dbReference>
<dbReference type="Gene3D" id="3.40.50.1820">
    <property type="entry name" value="alpha/beta hydrolase"/>
    <property type="match status" value="1"/>
</dbReference>
<evidence type="ECO:0000313" key="3">
    <source>
        <dbReference type="EMBL" id="MDN4520425.1"/>
    </source>
</evidence>
<dbReference type="RefSeq" id="WP_011778279.1">
    <property type="nucleotide sequence ID" value="NZ_CP070380.1"/>
</dbReference>
<name>A0ABT8HI26_MYCAO</name>
<dbReference type="GO" id="GO:0016787">
    <property type="term" value="F:hydrolase activity"/>
    <property type="evidence" value="ECO:0007669"/>
    <property type="project" value="UniProtKB-KW"/>
</dbReference>
<dbReference type="SUPFAM" id="SSF53474">
    <property type="entry name" value="alpha/beta-Hydrolases"/>
    <property type="match status" value="1"/>
</dbReference>
<comment type="similarity">
    <text evidence="1">Belongs to the AB hydrolase superfamily.</text>
</comment>
<keyword evidence="4" id="KW-1185">Reference proteome</keyword>
<gene>
    <name evidence="3" type="ORF">QYF68_21740</name>
</gene>
<dbReference type="InterPro" id="IPR029058">
    <property type="entry name" value="AB_hydrolase_fold"/>
</dbReference>
<sequence length="438" mass="46675">MAGHAVARRLVTSGCALTRTTEWAASRWGTAYFLPALFADRVTHLGGIDKRFFAEQLAQCRSFRDGSWAGHWQAIAADHAGVADAALARLGGPTVAQMLAGPVDTSALGELLTPAVSILADRGPVASPDAVTTFRLHSGGAGDDAAIAVDALIKVVTYKFAAAWPGWTPQRLKAHAQSRRLCDVLTEALAPAMGLSIEHLRVPVPGGDVVEGAAVFPLGVRGSPTVLCAKGLEGVVAETLLPWLKFRGHGLGMFIMEMPGTYTYRQPLTVAAENVYRAVIDRLAADPRVDADRIGMLGLSFGAYWAARMAAADPRLRAVVANGAPADRTFRPSGAFGTPEIMMWTMANTTHARSTADLLTKLRALSLKDLYPRMTAPLLVINGDSDTLASTRDSIDIATYAPNALLKLYPGDDHCAMGHARQWWDLAVRFLADQLGAV</sequence>
<dbReference type="InterPro" id="IPR010520">
    <property type="entry name" value="FrsA-like"/>
</dbReference>
<dbReference type="Proteomes" id="UP001172687">
    <property type="component" value="Unassembled WGS sequence"/>
</dbReference>
<evidence type="ECO:0000256" key="1">
    <source>
        <dbReference type="ARBA" id="ARBA00008645"/>
    </source>
</evidence>
<comment type="caution">
    <text evidence="3">The sequence shown here is derived from an EMBL/GenBank/DDBJ whole genome shotgun (WGS) entry which is preliminary data.</text>
</comment>
<reference evidence="3" key="1">
    <citation type="submission" date="2023-07" db="EMBL/GenBank/DDBJ databases">
        <title>Degradation of tert-butanol by M. austroafricanum TBA100.</title>
        <authorList>
            <person name="Helbich S."/>
            <person name="Vainshtein Y."/>
        </authorList>
    </citation>
    <scope>NUCLEOTIDE SEQUENCE</scope>
    <source>
        <strain evidence="3">TBA100</strain>
    </source>
</reference>
<evidence type="ECO:0000313" key="4">
    <source>
        <dbReference type="Proteomes" id="UP001172687"/>
    </source>
</evidence>
<organism evidence="3 4">
    <name type="scientific">Mycolicibacterium austroafricanum</name>
    <name type="common">Mycobacterium austroafricanum</name>
    <dbReference type="NCBI Taxonomy" id="39687"/>
    <lineage>
        <taxon>Bacteria</taxon>
        <taxon>Bacillati</taxon>
        <taxon>Actinomycetota</taxon>
        <taxon>Actinomycetes</taxon>
        <taxon>Mycobacteriales</taxon>
        <taxon>Mycobacteriaceae</taxon>
        <taxon>Mycolicibacterium</taxon>
    </lineage>
</organism>
<dbReference type="PANTHER" id="PTHR22946:SF12">
    <property type="entry name" value="CONIDIAL PIGMENT BIOSYNTHESIS PROTEIN AYG1 (AFU_ORTHOLOGUE AFUA_2G17550)"/>
    <property type="match status" value="1"/>
</dbReference>
<dbReference type="Pfam" id="PF06500">
    <property type="entry name" value="FrsA-like"/>
    <property type="match status" value="1"/>
</dbReference>